<dbReference type="GO" id="GO:0042391">
    <property type="term" value="P:regulation of membrane potential"/>
    <property type="evidence" value="ECO:0007669"/>
    <property type="project" value="InterPro"/>
</dbReference>
<keyword evidence="2 5" id="KW-0812">Transmembrane</keyword>
<keyword evidence="8" id="KW-1185">Reference proteome</keyword>
<evidence type="ECO:0000256" key="1">
    <source>
        <dbReference type="ARBA" id="ARBA00004141"/>
    </source>
</evidence>
<evidence type="ECO:0000256" key="4">
    <source>
        <dbReference type="ARBA" id="ARBA00023136"/>
    </source>
</evidence>
<feature type="transmembrane region" description="Helical" evidence="5">
    <location>
        <begin position="447"/>
        <end position="468"/>
    </location>
</feature>
<feature type="transmembrane region" description="Helical" evidence="5">
    <location>
        <begin position="91"/>
        <end position="112"/>
    </location>
</feature>
<keyword evidence="3 5" id="KW-1133">Transmembrane helix</keyword>
<evidence type="ECO:0000256" key="2">
    <source>
        <dbReference type="ARBA" id="ARBA00022692"/>
    </source>
</evidence>
<dbReference type="EMBL" id="CP120628">
    <property type="protein sequence ID" value="WEW57058.1"/>
    <property type="molecule type" value="Genomic_DNA"/>
</dbReference>
<evidence type="ECO:0000256" key="3">
    <source>
        <dbReference type="ARBA" id="ARBA00022989"/>
    </source>
</evidence>
<dbReference type="Proteomes" id="UP001219355">
    <property type="component" value="Chromosome 2"/>
</dbReference>
<dbReference type="GO" id="GO:0015385">
    <property type="term" value="F:sodium:proton antiporter activity"/>
    <property type="evidence" value="ECO:0007669"/>
    <property type="project" value="InterPro"/>
</dbReference>
<dbReference type="GO" id="GO:0005886">
    <property type="term" value="C:plasma membrane"/>
    <property type="evidence" value="ECO:0007669"/>
    <property type="project" value="InterPro"/>
</dbReference>
<feature type="transmembrane region" description="Helical" evidence="5">
    <location>
        <begin position="289"/>
        <end position="308"/>
    </location>
</feature>
<accession>A0AAF0IHM5</accession>
<dbReference type="PANTHER" id="PTHR31382">
    <property type="entry name" value="NA(+)/H(+) ANTIPORTER"/>
    <property type="match status" value="1"/>
</dbReference>
<feature type="transmembrane region" description="Helical" evidence="5">
    <location>
        <begin position="124"/>
        <end position="146"/>
    </location>
</feature>
<name>A0AAF0IHM5_9EURO</name>
<dbReference type="InterPro" id="IPR006153">
    <property type="entry name" value="Cation/H_exchanger_TM"/>
</dbReference>
<dbReference type="InterPro" id="IPR004712">
    <property type="entry name" value="Na+/H+_antiporter_fungi"/>
</dbReference>
<dbReference type="GO" id="GO:0120029">
    <property type="term" value="P:proton export across plasma membrane"/>
    <property type="evidence" value="ECO:0007669"/>
    <property type="project" value="InterPro"/>
</dbReference>
<feature type="domain" description="Cation/H+ exchanger transmembrane" evidence="6">
    <location>
        <begin position="61"/>
        <end position="471"/>
    </location>
</feature>
<dbReference type="GO" id="GO:0036376">
    <property type="term" value="P:sodium ion export across plasma membrane"/>
    <property type="evidence" value="ECO:0007669"/>
    <property type="project" value="InterPro"/>
</dbReference>
<dbReference type="PANTHER" id="PTHR31382:SF3">
    <property type="entry name" value="SODIUM ION_PROTON EXCHANGER (EUROFUNG)"/>
    <property type="match status" value="1"/>
</dbReference>
<gene>
    <name evidence="7" type="ORF">PRK78_002517</name>
</gene>
<comment type="subcellular location">
    <subcellularLocation>
        <location evidence="1">Membrane</location>
        <topology evidence="1">Multi-pass membrane protein</topology>
    </subcellularLocation>
</comment>
<organism evidence="7 8">
    <name type="scientific">Emydomyces testavorans</name>
    <dbReference type="NCBI Taxonomy" id="2070801"/>
    <lineage>
        <taxon>Eukaryota</taxon>
        <taxon>Fungi</taxon>
        <taxon>Dikarya</taxon>
        <taxon>Ascomycota</taxon>
        <taxon>Pezizomycotina</taxon>
        <taxon>Eurotiomycetes</taxon>
        <taxon>Eurotiomycetidae</taxon>
        <taxon>Onygenales</taxon>
        <taxon>Nannizziopsiaceae</taxon>
        <taxon>Emydomyces</taxon>
    </lineage>
</organism>
<dbReference type="AlphaFoldDB" id="A0AAF0IHM5"/>
<dbReference type="Pfam" id="PF00999">
    <property type="entry name" value="Na_H_Exchanger"/>
    <property type="match status" value="1"/>
</dbReference>
<evidence type="ECO:0000259" key="6">
    <source>
        <dbReference type="Pfam" id="PF00999"/>
    </source>
</evidence>
<feature type="transmembrane region" description="Helical" evidence="5">
    <location>
        <begin position="47"/>
        <end position="71"/>
    </location>
</feature>
<feature type="transmembrane region" description="Helical" evidence="5">
    <location>
        <begin position="252"/>
        <end position="269"/>
    </location>
</feature>
<protein>
    <recommendedName>
        <fullName evidence="6">Cation/H+ exchanger transmembrane domain-containing protein</fullName>
    </recommendedName>
</protein>
<feature type="transmembrane region" description="Helical" evidence="5">
    <location>
        <begin position="377"/>
        <end position="397"/>
    </location>
</feature>
<evidence type="ECO:0000313" key="8">
    <source>
        <dbReference type="Proteomes" id="UP001219355"/>
    </source>
</evidence>
<feature type="transmembrane region" description="Helical" evidence="5">
    <location>
        <begin position="409"/>
        <end position="427"/>
    </location>
</feature>
<reference evidence="7" key="1">
    <citation type="submission" date="2023-03" db="EMBL/GenBank/DDBJ databases">
        <title>Emydomyces testavorans Genome Sequence.</title>
        <authorList>
            <person name="Hoyer L."/>
        </authorList>
    </citation>
    <scope>NUCLEOTIDE SEQUENCE</scope>
    <source>
        <strain evidence="7">16-2883</strain>
    </source>
</reference>
<sequence>MPSLDVSELNIVLSILGAFILLYGFISSKIKNVWYLGEARKHAVMEAFQCLTDIRASSVPAVAIGIALGPIASRFIDAERWGVGTEGQQNAITLGVARVVIGVQLVIAGFQLPAKYQMTRWKEMLICLLPIMTIMWLCTTGCILLTVPKLTLLAALVIGSCVTCTDPILSQAIAKGPFADKFVARDLREIISSEAGANDGFGFPFLMLATYLIRHADVPGAGKAQGLHARSGEVGRLGGGVGKALEMWFLETWLYVVLMSIAYGAVCGYGSCKILKFCLKRRWIDNESYLLWPAGLGLFIVGTCGALGTDDLLACFIAGNALNWDGGYLEESEARHDEVNSCIDVLLNFGGFMYIGSILPWDEFHQPELTGITYPRLFALGFLVMVFRRLPAVLLAYKFMPKVCKNWKEALFMGYYGPIGIGAVFYLEHSRHLFPELGKGDTEETNLIRALSPTVYWLVLFSIVFHGLSIPLHNLIYKALGVQPIVDPSGPAEIHTLSENMQLPKNSAVDEKRQSVIAYNRFSRANSPNNANWNLPTTQMLDYDTAYTQPRKSPVVNYRDVNV</sequence>
<proteinExistence type="predicted"/>
<keyword evidence="4 5" id="KW-0472">Membrane</keyword>
<evidence type="ECO:0000313" key="7">
    <source>
        <dbReference type="EMBL" id="WEW57058.1"/>
    </source>
</evidence>
<feature type="transmembrane region" description="Helical" evidence="5">
    <location>
        <begin position="6"/>
        <end position="26"/>
    </location>
</feature>
<evidence type="ECO:0000256" key="5">
    <source>
        <dbReference type="SAM" id="Phobius"/>
    </source>
</evidence>